<dbReference type="Proteomes" id="UP000614424">
    <property type="component" value="Unassembled WGS sequence"/>
</dbReference>
<comment type="caution">
    <text evidence="1">The sequence shown here is derived from an EMBL/GenBank/DDBJ whole genome shotgun (WGS) entry which is preliminary data.</text>
</comment>
<dbReference type="EMBL" id="JACNJZ010000054">
    <property type="protein sequence ID" value="MBC8316783.1"/>
    <property type="molecule type" value="Genomic_DNA"/>
</dbReference>
<protein>
    <submittedName>
        <fullName evidence="1">Uncharacterized protein</fullName>
    </submittedName>
</protein>
<sequence>MILSIDESIQRLKAEIIAQDWGLSTKRIDLLEAAFACLRERFSNRKAAHAILIMAGSVLDYVKRKGENTPSNSIDFLKEAMAHIVNLYEADVFDPESEKKLFNGLYFRFIGLKKKIKEERDKKAGRGDIPVGDAVGKDIPPDSPEEIEGLFLSDDSVEQIFIPETIDRIKERIVSLHTHTDTETDLAEVDLLINDLQMSLARAENVGSTIKQLVTNLNAVREGLLSHGGGEGQKQQKAAVVSGDEVVEEQTAGLHVKVTEDPLKRKCPPLELRELIFDDISLYIEESAISLIRKVSGGKQKNYILQSSVPLKDFSGLFRGLAKQFKGHLHTIPDKKLKRLTLPVMVPRGVGLPEIPDADALTLVCVTSGQWNGALLCSSVSDVTTSMVQFQEARNGDILGNGFCDEGRKFPLLDIVSLLRREGFLTMVESG</sequence>
<dbReference type="AlphaFoldDB" id="A0A8J6NDN0"/>
<evidence type="ECO:0000313" key="1">
    <source>
        <dbReference type="EMBL" id="MBC8316783.1"/>
    </source>
</evidence>
<organism evidence="1 2">
    <name type="scientific">Candidatus Desulfobia pelagia</name>
    <dbReference type="NCBI Taxonomy" id="2841692"/>
    <lineage>
        <taxon>Bacteria</taxon>
        <taxon>Pseudomonadati</taxon>
        <taxon>Thermodesulfobacteriota</taxon>
        <taxon>Desulfobulbia</taxon>
        <taxon>Desulfobulbales</taxon>
        <taxon>Desulfobulbaceae</taxon>
        <taxon>Candidatus Desulfobia</taxon>
    </lineage>
</organism>
<proteinExistence type="predicted"/>
<evidence type="ECO:0000313" key="2">
    <source>
        <dbReference type="Proteomes" id="UP000614424"/>
    </source>
</evidence>
<accession>A0A8J6NDN0</accession>
<gene>
    <name evidence="1" type="ORF">H8E41_02690</name>
</gene>
<name>A0A8J6NDN0_9BACT</name>
<reference evidence="1 2" key="1">
    <citation type="submission" date="2020-08" db="EMBL/GenBank/DDBJ databases">
        <title>Bridging the membrane lipid divide: bacteria of the FCB group superphylum have the potential to synthesize archaeal ether lipids.</title>
        <authorList>
            <person name="Villanueva L."/>
            <person name="Von Meijenfeldt F.A.B."/>
            <person name="Westbye A.B."/>
            <person name="Yadav S."/>
            <person name="Hopmans E.C."/>
            <person name="Dutilh B.E."/>
            <person name="Sinninghe Damste J.S."/>
        </authorList>
    </citation>
    <scope>NUCLEOTIDE SEQUENCE [LARGE SCALE GENOMIC DNA]</scope>
    <source>
        <strain evidence="1">NIOZ-UU47</strain>
    </source>
</reference>